<dbReference type="EMBL" id="GBRH01165956">
    <property type="protein sequence ID" value="JAE31940.1"/>
    <property type="molecule type" value="Transcribed_RNA"/>
</dbReference>
<name>A0A0A9H3Z7_ARUDO</name>
<organism evidence="1">
    <name type="scientific">Arundo donax</name>
    <name type="common">Giant reed</name>
    <name type="synonym">Donax arundinaceus</name>
    <dbReference type="NCBI Taxonomy" id="35708"/>
    <lineage>
        <taxon>Eukaryota</taxon>
        <taxon>Viridiplantae</taxon>
        <taxon>Streptophyta</taxon>
        <taxon>Embryophyta</taxon>
        <taxon>Tracheophyta</taxon>
        <taxon>Spermatophyta</taxon>
        <taxon>Magnoliopsida</taxon>
        <taxon>Liliopsida</taxon>
        <taxon>Poales</taxon>
        <taxon>Poaceae</taxon>
        <taxon>PACMAD clade</taxon>
        <taxon>Arundinoideae</taxon>
        <taxon>Arundineae</taxon>
        <taxon>Arundo</taxon>
    </lineage>
</organism>
<reference evidence="1" key="1">
    <citation type="submission" date="2014-09" db="EMBL/GenBank/DDBJ databases">
        <authorList>
            <person name="Magalhaes I.L.F."/>
            <person name="Oliveira U."/>
            <person name="Santos F.R."/>
            <person name="Vidigal T.H.D.A."/>
            <person name="Brescovit A.D."/>
            <person name="Santos A.J."/>
        </authorList>
    </citation>
    <scope>NUCLEOTIDE SEQUENCE</scope>
    <source>
        <tissue evidence="1">Shoot tissue taken approximately 20 cm above the soil surface</tissue>
    </source>
</reference>
<reference evidence="1" key="2">
    <citation type="journal article" date="2015" name="Data Brief">
        <title>Shoot transcriptome of the giant reed, Arundo donax.</title>
        <authorList>
            <person name="Barrero R.A."/>
            <person name="Guerrero F.D."/>
            <person name="Moolhuijzen P."/>
            <person name="Goolsby J.A."/>
            <person name="Tidwell J."/>
            <person name="Bellgard S.E."/>
            <person name="Bellgard M.I."/>
        </authorList>
    </citation>
    <scope>NUCLEOTIDE SEQUENCE</scope>
    <source>
        <tissue evidence="1">Shoot tissue taken approximately 20 cm above the soil surface</tissue>
    </source>
</reference>
<accession>A0A0A9H3Z7</accession>
<protein>
    <submittedName>
        <fullName evidence="1">Uncharacterized protein</fullName>
    </submittedName>
</protein>
<dbReference type="AlphaFoldDB" id="A0A0A9H3Z7"/>
<proteinExistence type="predicted"/>
<sequence>MGRLTIHSMHCWQRSCTAKNLISCLIVKVWHDD</sequence>
<evidence type="ECO:0000313" key="1">
    <source>
        <dbReference type="EMBL" id="JAE31940.1"/>
    </source>
</evidence>